<sequence length="167" mass="19022">MYTELECAICYLRYNAGRRCPRELHCKHTFCESCLLALSRALALSEAHRPDKDTAIVCPLCRHTTSISGEEQIRAELRVDECAMEQLIVTGVLLETEEEEPEEGSQDLEEESTPSEDTGEDTGEDRDPSEGQNRGTLRRTLRKVWKKIIGKNADDMRNFALMACYMF</sequence>
<dbReference type="SMART" id="SM00184">
    <property type="entry name" value="RING"/>
    <property type="match status" value="1"/>
</dbReference>
<reference evidence="7" key="2">
    <citation type="submission" date="2025-09" db="UniProtKB">
        <authorList>
            <consortium name="Ensembl"/>
        </authorList>
    </citation>
    <scope>IDENTIFICATION</scope>
</reference>
<name>A0A3B3ZKA5_9GOBI</name>
<keyword evidence="3" id="KW-0862">Zinc</keyword>
<dbReference type="AlphaFoldDB" id="A0A3B3ZKA5"/>
<accession>A0A3B3ZKA5</accession>
<reference evidence="7" key="1">
    <citation type="submission" date="2025-08" db="UniProtKB">
        <authorList>
            <consortium name="Ensembl"/>
        </authorList>
    </citation>
    <scope>IDENTIFICATION</scope>
</reference>
<dbReference type="PROSITE" id="PS00518">
    <property type="entry name" value="ZF_RING_1"/>
    <property type="match status" value="1"/>
</dbReference>
<keyword evidence="2 4" id="KW-0863">Zinc-finger</keyword>
<dbReference type="STRING" id="409849.ENSPMGP00000004866"/>
<feature type="compositionally biased region" description="Acidic residues" evidence="5">
    <location>
        <begin position="95"/>
        <end position="124"/>
    </location>
</feature>
<dbReference type="Ensembl" id="ENSPMGT00000005164.1">
    <property type="protein sequence ID" value="ENSPMGP00000004866.1"/>
    <property type="gene ID" value="ENSPMGG00000004115.1"/>
</dbReference>
<dbReference type="InterPro" id="IPR017907">
    <property type="entry name" value="Znf_RING_CS"/>
</dbReference>
<keyword evidence="8" id="KW-1185">Reference proteome</keyword>
<proteinExistence type="predicted"/>
<evidence type="ECO:0000313" key="7">
    <source>
        <dbReference type="Ensembl" id="ENSPMGP00000004866.1"/>
    </source>
</evidence>
<protein>
    <recommendedName>
        <fullName evidence="6">RING-type domain-containing protein</fullName>
    </recommendedName>
</protein>
<dbReference type="InterPro" id="IPR013083">
    <property type="entry name" value="Znf_RING/FYVE/PHD"/>
</dbReference>
<evidence type="ECO:0000256" key="5">
    <source>
        <dbReference type="SAM" id="MobiDB-lite"/>
    </source>
</evidence>
<dbReference type="GO" id="GO:0016567">
    <property type="term" value="P:protein ubiquitination"/>
    <property type="evidence" value="ECO:0007669"/>
    <property type="project" value="TreeGrafter"/>
</dbReference>
<dbReference type="Gene3D" id="3.30.40.10">
    <property type="entry name" value="Zinc/RING finger domain, C3HC4 (zinc finger)"/>
    <property type="match status" value="1"/>
</dbReference>
<dbReference type="InterPro" id="IPR051435">
    <property type="entry name" value="RING_finger_E3_ubiq-ligases"/>
</dbReference>
<dbReference type="InterPro" id="IPR027370">
    <property type="entry name" value="Znf-RING_euk"/>
</dbReference>
<dbReference type="InterPro" id="IPR001841">
    <property type="entry name" value="Znf_RING"/>
</dbReference>
<dbReference type="Proteomes" id="UP000261520">
    <property type="component" value="Unplaced"/>
</dbReference>
<dbReference type="PANTHER" id="PTHR22791">
    <property type="entry name" value="RING-TYPE DOMAIN-CONTAINING PROTEIN"/>
    <property type="match status" value="1"/>
</dbReference>
<evidence type="ECO:0000256" key="3">
    <source>
        <dbReference type="ARBA" id="ARBA00022833"/>
    </source>
</evidence>
<dbReference type="SUPFAM" id="SSF57850">
    <property type="entry name" value="RING/U-box"/>
    <property type="match status" value="1"/>
</dbReference>
<dbReference type="PROSITE" id="PS50089">
    <property type="entry name" value="ZF_RING_2"/>
    <property type="match status" value="1"/>
</dbReference>
<dbReference type="Pfam" id="PF13445">
    <property type="entry name" value="zf-RING_UBOX"/>
    <property type="match status" value="1"/>
</dbReference>
<evidence type="ECO:0000256" key="4">
    <source>
        <dbReference type="PROSITE-ProRule" id="PRU00175"/>
    </source>
</evidence>
<evidence type="ECO:0000256" key="1">
    <source>
        <dbReference type="ARBA" id="ARBA00022723"/>
    </source>
</evidence>
<evidence type="ECO:0000256" key="2">
    <source>
        <dbReference type="ARBA" id="ARBA00022771"/>
    </source>
</evidence>
<evidence type="ECO:0000313" key="8">
    <source>
        <dbReference type="Proteomes" id="UP000261520"/>
    </source>
</evidence>
<feature type="region of interest" description="Disordered" evidence="5">
    <location>
        <begin position="93"/>
        <end position="136"/>
    </location>
</feature>
<feature type="domain" description="RING-type" evidence="6">
    <location>
        <begin position="7"/>
        <end position="62"/>
    </location>
</feature>
<dbReference type="GO" id="GO:0008270">
    <property type="term" value="F:zinc ion binding"/>
    <property type="evidence" value="ECO:0007669"/>
    <property type="project" value="UniProtKB-KW"/>
</dbReference>
<keyword evidence="1" id="KW-0479">Metal-binding</keyword>
<dbReference type="GO" id="GO:0061630">
    <property type="term" value="F:ubiquitin protein ligase activity"/>
    <property type="evidence" value="ECO:0007669"/>
    <property type="project" value="TreeGrafter"/>
</dbReference>
<evidence type="ECO:0000259" key="6">
    <source>
        <dbReference type="PROSITE" id="PS50089"/>
    </source>
</evidence>
<organism evidence="7 8">
    <name type="scientific">Periophthalmus magnuspinnatus</name>
    <dbReference type="NCBI Taxonomy" id="409849"/>
    <lineage>
        <taxon>Eukaryota</taxon>
        <taxon>Metazoa</taxon>
        <taxon>Chordata</taxon>
        <taxon>Craniata</taxon>
        <taxon>Vertebrata</taxon>
        <taxon>Euteleostomi</taxon>
        <taxon>Actinopterygii</taxon>
        <taxon>Neopterygii</taxon>
        <taxon>Teleostei</taxon>
        <taxon>Neoteleostei</taxon>
        <taxon>Acanthomorphata</taxon>
        <taxon>Gobiaria</taxon>
        <taxon>Gobiiformes</taxon>
        <taxon>Gobioidei</taxon>
        <taxon>Gobiidae</taxon>
        <taxon>Oxudercinae</taxon>
        <taxon>Periophthalmus</taxon>
    </lineage>
</organism>
<dbReference type="PANTHER" id="PTHR22791:SF14">
    <property type="entry name" value="RING FINGER PROTEIN 227"/>
    <property type="match status" value="1"/>
</dbReference>